<sequence>MEECTGKVVLLYTSYVSNQIVEVNTRKLETVLVGKNVEFTKIDGAAPTYKELRSALWEASGARTYPQLFIDGKVVAGGNFDDLQVLIDDGKLEELIAPYKKI</sequence>
<dbReference type="InterPro" id="IPR002109">
    <property type="entry name" value="Glutaredoxin"/>
</dbReference>
<accession>A0A7S3MPI6</accession>
<organism evidence="2">
    <name type="scientific">Favella ehrenbergii</name>
    <dbReference type="NCBI Taxonomy" id="182087"/>
    <lineage>
        <taxon>Eukaryota</taxon>
        <taxon>Sar</taxon>
        <taxon>Alveolata</taxon>
        <taxon>Ciliophora</taxon>
        <taxon>Intramacronucleata</taxon>
        <taxon>Spirotrichea</taxon>
        <taxon>Choreotrichia</taxon>
        <taxon>Tintinnida</taxon>
        <taxon>Xystonellidae</taxon>
        <taxon>Favella</taxon>
    </lineage>
</organism>
<protein>
    <recommendedName>
        <fullName evidence="1">Glutaredoxin domain-containing protein</fullName>
    </recommendedName>
</protein>
<dbReference type="InterPro" id="IPR036249">
    <property type="entry name" value="Thioredoxin-like_sf"/>
</dbReference>
<dbReference type="EMBL" id="HBIE01037963">
    <property type="protein sequence ID" value="CAE0316690.1"/>
    <property type="molecule type" value="Transcribed_RNA"/>
</dbReference>
<evidence type="ECO:0000259" key="1">
    <source>
        <dbReference type="Pfam" id="PF00462"/>
    </source>
</evidence>
<dbReference type="Gene3D" id="3.40.30.10">
    <property type="entry name" value="Glutaredoxin"/>
    <property type="match status" value="1"/>
</dbReference>
<proteinExistence type="predicted"/>
<dbReference type="AlphaFoldDB" id="A0A7S3MPI6"/>
<reference evidence="2" key="1">
    <citation type="submission" date="2021-01" db="EMBL/GenBank/DDBJ databases">
        <authorList>
            <person name="Corre E."/>
            <person name="Pelletier E."/>
            <person name="Niang G."/>
            <person name="Scheremetjew M."/>
            <person name="Finn R."/>
            <person name="Kale V."/>
            <person name="Holt S."/>
            <person name="Cochrane G."/>
            <person name="Meng A."/>
            <person name="Brown T."/>
            <person name="Cohen L."/>
        </authorList>
    </citation>
    <scope>NUCLEOTIDE SEQUENCE</scope>
    <source>
        <strain evidence="2">Fehren 1</strain>
    </source>
</reference>
<feature type="domain" description="Glutaredoxin" evidence="1">
    <location>
        <begin position="29"/>
        <end position="75"/>
    </location>
</feature>
<dbReference type="SUPFAM" id="SSF52833">
    <property type="entry name" value="Thioredoxin-like"/>
    <property type="match status" value="1"/>
</dbReference>
<evidence type="ECO:0000313" key="2">
    <source>
        <dbReference type="EMBL" id="CAE0316690.1"/>
    </source>
</evidence>
<gene>
    <name evidence="2" type="ORF">FEHR0123_LOCUS11653</name>
</gene>
<dbReference type="Pfam" id="PF00462">
    <property type="entry name" value="Glutaredoxin"/>
    <property type="match status" value="1"/>
</dbReference>
<dbReference type="PROSITE" id="PS51354">
    <property type="entry name" value="GLUTAREDOXIN_2"/>
    <property type="match status" value="1"/>
</dbReference>
<name>A0A7S3MPI6_9SPIT</name>